<feature type="domain" description="Disease resistance N-terminal" evidence="7">
    <location>
        <begin position="12"/>
        <end position="99"/>
    </location>
</feature>
<dbReference type="SUPFAM" id="SSF52540">
    <property type="entry name" value="P-loop containing nucleoside triphosphate hydrolases"/>
    <property type="match status" value="1"/>
</dbReference>
<dbReference type="PANTHER" id="PTHR19338">
    <property type="entry name" value="TRANSLOCASE OF INNER MITOCHONDRIAL MEMBRANE 13 HOMOLOG"/>
    <property type="match status" value="1"/>
</dbReference>
<keyword evidence="5" id="KW-0611">Plant defense</keyword>
<dbReference type="Proteomes" id="UP000324897">
    <property type="component" value="Chromosome 6"/>
</dbReference>
<proteinExistence type="inferred from homology"/>
<dbReference type="GO" id="GO:0043531">
    <property type="term" value="F:ADP binding"/>
    <property type="evidence" value="ECO:0007669"/>
    <property type="project" value="InterPro"/>
</dbReference>
<evidence type="ECO:0000256" key="4">
    <source>
        <dbReference type="ARBA" id="ARBA00022741"/>
    </source>
</evidence>
<dbReference type="Gene3D" id="3.40.50.300">
    <property type="entry name" value="P-loop containing nucleotide triphosphate hydrolases"/>
    <property type="match status" value="1"/>
</dbReference>
<evidence type="ECO:0000256" key="3">
    <source>
        <dbReference type="ARBA" id="ARBA00022737"/>
    </source>
</evidence>
<dbReference type="InterPro" id="IPR038005">
    <property type="entry name" value="RX-like_CC"/>
</dbReference>
<organism evidence="9 10">
    <name type="scientific">Eragrostis curvula</name>
    <name type="common">weeping love grass</name>
    <dbReference type="NCBI Taxonomy" id="38414"/>
    <lineage>
        <taxon>Eukaryota</taxon>
        <taxon>Viridiplantae</taxon>
        <taxon>Streptophyta</taxon>
        <taxon>Embryophyta</taxon>
        <taxon>Tracheophyta</taxon>
        <taxon>Spermatophyta</taxon>
        <taxon>Magnoliopsida</taxon>
        <taxon>Liliopsida</taxon>
        <taxon>Poales</taxon>
        <taxon>Poaceae</taxon>
        <taxon>PACMAD clade</taxon>
        <taxon>Chloridoideae</taxon>
        <taxon>Eragrostideae</taxon>
        <taxon>Eragrostidinae</taxon>
        <taxon>Eragrostis</taxon>
    </lineage>
</organism>
<keyword evidence="10" id="KW-1185">Reference proteome</keyword>
<evidence type="ECO:0000259" key="8">
    <source>
        <dbReference type="Pfam" id="PF23598"/>
    </source>
</evidence>
<evidence type="ECO:0000256" key="5">
    <source>
        <dbReference type="ARBA" id="ARBA00022821"/>
    </source>
</evidence>
<comment type="similarity">
    <text evidence="1">Belongs to the disease resistance NB-LRR family.</text>
</comment>
<dbReference type="Gene3D" id="3.80.10.10">
    <property type="entry name" value="Ribonuclease Inhibitor"/>
    <property type="match status" value="1"/>
</dbReference>
<keyword evidence="3" id="KW-0677">Repeat</keyword>
<evidence type="ECO:0000313" key="10">
    <source>
        <dbReference type="Proteomes" id="UP000324897"/>
    </source>
</evidence>
<evidence type="ECO:0000256" key="6">
    <source>
        <dbReference type="ARBA" id="ARBA00023054"/>
    </source>
</evidence>
<evidence type="ECO:0000256" key="1">
    <source>
        <dbReference type="ARBA" id="ARBA00008894"/>
    </source>
</evidence>
<keyword evidence="2" id="KW-0433">Leucine-rich repeat</keyword>
<dbReference type="InterPro" id="IPR032675">
    <property type="entry name" value="LRR_dom_sf"/>
</dbReference>
<evidence type="ECO:0000313" key="9">
    <source>
        <dbReference type="EMBL" id="TVU48823.1"/>
    </source>
</evidence>
<dbReference type="OrthoDB" id="3027644at2759"/>
<dbReference type="PRINTS" id="PR00364">
    <property type="entry name" value="DISEASERSIST"/>
</dbReference>
<gene>
    <name evidence="9" type="ORF">EJB05_00101</name>
</gene>
<dbReference type="GO" id="GO:0006952">
    <property type="term" value="P:defense response"/>
    <property type="evidence" value="ECO:0007669"/>
    <property type="project" value="UniProtKB-KW"/>
</dbReference>
<evidence type="ECO:0008006" key="11">
    <source>
        <dbReference type="Google" id="ProtNLM"/>
    </source>
</evidence>
<dbReference type="Pfam" id="PF18052">
    <property type="entry name" value="Rx_N"/>
    <property type="match status" value="1"/>
</dbReference>
<reference evidence="9 10" key="1">
    <citation type="journal article" date="2019" name="Sci. Rep.">
        <title>A high-quality genome of Eragrostis curvula grass provides insights into Poaceae evolution and supports new strategies to enhance forage quality.</title>
        <authorList>
            <person name="Carballo J."/>
            <person name="Santos B.A.C.M."/>
            <person name="Zappacosta D."/>
            <person name="Garbus I."/>
            <person name="Selva J.P."/>
            <person name="Gallo C.A."/>
            <person name="Diaz A."/>
            <person name="Albertini E."/>
            <person name="Caccamo M."/>
            <person name="Echenique V."/>
        </authorList>
    </citation>
    <scope>NUCLEOTIDE SEQUENCE [LARGE SCALE GENOMIC DNA]</scope>
    <source>
        <strain evidence="10">cv. Victoria</strain>
        <tissue evidence="9">Leaf</tissue>
    </source>
</reference>
<dbReference type="EMBL" id="RWGY01000002">
    <property type="protein sequence ID" value="TVU48823.1"/>
    <property type="molecule type" value="Genomic_DNA"/>
</dbReference>
<name>A0A5J9WL55_9POAL</name>
<dbReference type="InterPro" id="IPR041118">
    <property type="entry name" value="Rx_N"/>
</dbReference>
<dbReference type="InterPro" id="IPR055414">
    <property type="entry name" value="LRR_R13L4/SHOC2-like"/>
</dbReference>
<sequence length="632" mass="70658">MEAAMVSASHGAMASLLRNLSDLLTDKYKLLKGAKGEVMFLKAELESMHAFLKKMSDVDDLDEQAKCWVKEIRELSYDIDDSVNEFLHLAGCDSGSSKPRGFKGFINRSMSLLTNINTRSKVAKEFRGLRSRVMEVSERHKRYKIDDAVTKPKNTNIDLRLMALYAETAGLVGIDGPIDELILWMDGEGVPADQLKVLSIVGFGGLGKTTLANQIYRKLQGQFQCQAFVSVSQKPNIRRIMRTILSQIGVAAPQDPNMEIWEESELITALREFLWSKRYLKILGNAIPVMLPSKIGGLLQLETFHIETEVTSYNGISLRELPSDIVDMSQLLHMIVPEWKKFPDGIGNMKSLRTLGCIDLGTISPGNIKGLGELTNLTNLEIGQYFDDENSISDDKVAERAREVLRTCLEKLCNLKYLDVASCPFSACLDVPIPLPASCSHLRKFHTYFSWFSRVPGWIGKLVHLSDLMLHVKEVREDDVEILAQLPSLTHLNLRIRGALQDKIIIRGSGFPALQHFELVCSRISYLTFEPGAMAKLESLYLVFSAQGWDRDGAPPAGIELLSGLKEISVDIECAGTKESDRRAAESALRNAVNMHPRRPTANIVCQDYGWFVFDDVKDDREGQEHDASSSM</sequence>
<evidence type="ECO:0000259" key="7">
    <source>
        <dbReference type="Pfam" id="PF18052"/>
    </source>
</evidence>
<keyword evidence="6" id="KW-0175">Coiled coil</keyword>
<evidence type="ECO:0000256" key="2">
    <source>
        <dbReference type="ARBA" id="ARBA00022614"/>
    </source>
</evidence>
<dbReference type="Pfam" id="PF23598">
    <property type="entry name" value="LRR_14"/>
    <property type="match status" value="1"/>
</dbReference>
<dbReference type="Gene3D" id="1.20.5.4130">
    <property type="match status" value="1"/>
</dbReference>
<protein>
    <recommendedName>
        <fullName evidence="11">Rx N-terminal domain-containing protein</fullName>
    </recommendedName>
</protein>
<accession>A0A5J9WL55</accession>
<comment type="caution">
    <text evidence="9">The sequence shown here is derived from an EMBL/GenBank/DDBJ whole genome shotgun (WGS) entry which is preliminary data.</text>
</comment>
<dbReference type="Gramene" id="TVU48823">
    <property type="protein sequence ID" value="TVU48823"/>
    <property type="gene ID" value="EJB05_00101"/>
</dbReference>
<dbReference type="GO" id="GO:0051707">
    <property type="term" value="P:response to other organism"/>
    <property type="evidence" value="ECO:0007669"/>
    <property type="project" value="UniProtKB-ARBA"/>
</dbReference>
<dbReference type="InterPro" id="IPR027417">
    <property type="entry name" value="P-loop_NTPase"/>
</dbReference>
<keyword evidence="4" id="KW-0547">Nucleotide-binding</keyword>
<dbReference type="CDD" id="cd14798">
    <property type="entry name" value="RX-CC_like"/>
    <property type="match status" value="1"/>
</dbReference>
<dbReference type="AlphaFoldDB" id="A0A5J9WL55"/>
<dbReference type="PANTHER" id="PTHR19338:SF52">
    <property type="entry name" value="RX N-TERMINAL DOMAIN-CONTAINING PROTEIN"/>
    <property type="match status" value="1"/>
</dbReference>
<dbReference type="SUPFAM" id="SSF52058">
    <property type="entry name" value="L domain-like"/>
    <property type="match status" value="1"/>
</dbReference>
<feature type="domain" description="Disease resistance R13L4/SHOC-2-like LRR" evidence="8">
    <location>
        <begin position="278"/>
        <end position="601"/>
    </location>
</feature>